<keyword evidence="10 17" id="KW-0378">Hydrolase</keyword>
<dbReference type="GO" id="GO:0003887">
    <property type="term" value="F:DNA-directed DNA polymerase activity"/>
    <property type="evidence" value="ECO:0007669"/>
    <property type="project" value="UniProtKB-EC"/>
</dbReference>
<dbReference type="Gene3D" id="3.30.420.10">
    <property type="entry name" value="Ribonuclease H-like superfamily/Ribonuclease H"/>
    <property type="match status" value="1"/>
</dbReference>
<keyword evidence="12 17" id="KW-0239">DNA-directed DNA polymerase</keyword>
<dbReference type="InterPro" id="IPR036279">
    <property type="entry name" value="5-3_exonuclease_C_sf"/>
</dbReference>
<dbReference type="Gene3D" id="3.30.70.370">
    <property type="match status" value="1"/>
</dbReference>
<evidence type="ECO:0000256" key="17">
    <source>
        <dbReference type="RuleBase" id="RU004460"/>
    </source>
</evidence>
<keyword evidence="11 17" id="KW-0269">Exonuclease</keyword>
<dbReference type="CDD" id="cd08637">
    <property type="entry name" value="DNA_pol_A_pol_I_C"/>
    <property type="match status" value="1"/>
</dbReference>
<dbReference type="InterPro" id="IPR001098">
    <property type="entry name" value="DNA-dir_DNA_pol_A_palm_dom"/>
</dbReference>
<dbReference type="InterPro" id="IPR012337">
    <property type="entry name" value="RNaseH-like_sf"/>
</dbReference>
<feature type="domain" description="5'-3' exonuclease" evidence="20">
    <location>
        <begin position="108"/>
        <end position="365"/>
    </location>
</feature>
<dbReference type="InterPro" id="IPR002562">
    <property type="entry name" value="3'-5'_exonuclease_dom"/>
</dbReference>
<evidence type="ECO:0000256" key="5">
    <source>
        <dbReference type="ARBA" id="ARBA00022679"/>
    </source>
</evidence>
<comment type="function">
    <text evidence="17">In addition to polymerase activity, this DNA polymerase exhibits 3'-5' and 5'-3' exonuclease activity.</text>
</comment>
<evidence type="ECO:0000256" key="10">
    <source>
        <dbReference type="ARBA" id="ARBA00022801"/>
    </source>
</evidence>
<feature type="compositionally biased region" description="Low complexity" evidence="18">
    <location>
        <begin position="1"/>
        <end position="17"/>
    </location>
</feature>
<dbReference type="SMART" id="SM00279">
    <property type="entry name" value="HhH2"/>
    <property type="match status" value="1"/>
</dbReference>
<evidence type="ECO:0000256" key="4">
    <source>
        <dbReference type="ARBA" id="ARBA00020311"/>
    </source>
</evidence>
<feature type="domain" description="3'-5' exonuclease" evidence="19">
    <location>
        <begin position="421"/>
        <end position="611"/>
    </location>
</feature>
<evidence type="ECO:0000313" key="23">
    <source>
        <dbReference type="Proteomes" id="UP001524547"/>
    </source>
</evidence>
<dbReference type="CDD" id="cd06139">
    <property type="entry name" value="DNA_polA_I_Ecoli_like_exo"/>
    <property type="match status" value="1"/>
</dbReference>
<dbReference type="EC" id="2.7.7.7" evidence="3 16"/>
<dbReference type="InterPro" id="IPR002421">
    <property type="entry name" value="5-3_exonuclease"/>
</dbReference>
<evidence type="ECO:0000256" key="8">
    <source>
        <dbReference type="ARBA" id="ARBA00022722"/>
    </source>
</evidence>
<dbReference type="Pfam" id="PF01367">
    <property type="entry name" value="5_3_exonuc"/>
    <property type="match status" value="1"/>
</dbReference>
<comment type="catalytic activity">
    <reaction evidence="15 17">
        <text>DNA(n) + a 2'-deoxyribonucleoside 5'-triphosphate = DNA(n+1) + diphosphate</text>
        <dbReference type="Rhea" id="RHEA:22508"/>
        <dbReference type="Rhea" id="RHEA-COMP:17339"/>
        <dbReference type="Rhea" id="RHEA-COMP:17340"/>
        <dbReference type="ChEBI" id="CHEBI:33019"/>
        <dbReference type="ChEBI" id="CHEBI:61560"/>
        <dbReference type="ChEBI" id="CHEBI:173112"/>
        <dbReference type="EC" id="2.7.7.7"/>
    </reaction>
</comment>
<evidence type="ECO:0000256" key="18">
    <source>
        <dbReference type="SAM" id="MobiDB-lite"/>
    </source>
</evidence>
<evidence type="ECO:0000259" key="19">
    <source>
        <dbReference type="SMART" id="SM00474"/>
    </source>
</evidence>
<keyword evidence="8" id="KW-0540">Nuclease</keyword>
<comment type="similarity">
    <text evidence="1 17">Belongs to the DNA polymerase type-A family.</text>
</comment>
<evidence type="ECO:0000256" key="1">
    <source>
        <dbReference type="ARBA" id="ARBA00007705"/>
    </source>
</evidence>
<proteinExistence type="inferred from homology"/>
<evidence type="ECO:0000256" key="7">
    <source>
        <dbReference type="ARBA" id="ARBA00022705"/>
    </source>
</evidence>
<dbReference type="Pfam" id="PF02739">
    <property type="entry name" value="5_3_exonuc_N"/>
    <property type="match status" value="1"/>
</dbReference>
<keyword evidence="14 17" id="KW-0234">DNA repair</keyword>
<evidence type="ECO:0000256" key="11">
    <source>
        <dbReference type="ARBA" id="ARBA00022839"/>
    </source>
</evidence>
<gene>
    <name evidence="17 22" type="primary">polA</name>
    <name evidence="22" type="ORF">NFI88_03670</name>
</gene>
<keyword evidence="5 17" id="KW-0808">Transferase</keyword>
<accession>A0ABT1VW97</accession>
<dbReference type="InterPro" id="IPR020046">
    <property type="entry name" value="5-3_exonucl_a-hlix_arch_N"/>
</dbReference>
<keyword evidence="23" id="KW-1185">Reference proteome</keyword>
<protein>
    <recommendedName>
        <fullName evidence="4 16">DNA polymerase I</fullName>
        <ecNumber evidence="3 16">2.7.7.7</ecNumber>
    </recommendedName>
</protein>
<dbReference type="Proteomes" id="UP001524547">
    <property type="component" value="Unassembled WGS sequence"/>
</dbReference>
<comment type="subunit">
    <text evidence="2">Single-chain monomer with multiple functions.</text>
</comment>
<dbReference type="SMART" id="SM00475">
    <property type="entry name" value="53EXOc"/>
    <property type="match status" value="1"/>
</dbReference>
<keyword evidence="6 17" id="KW-0548">Nucleotidyltransferase</keyword>
<reference evidence="22 23" key="1">
    <citation type="submission" date="2022-06" db="EMBL/GenBank/DDBJ databases">
        <title>Rhizosaccharibacter gen. nov. sp. nov. KSS12, endophytic bacteria isolated from sugarcane.</title>
        <authorList>
            <person name="Pitiwittayakul N."/>
        </authorList>
    </citation>
    <scope>NUCLEOTIDE SEQUENCE [LARGE SCALE GENOMIC DNA]</scope>
    <source>
        <strain evidence="22 23">KSS12</strain>
    </source>
</reference>
<evidence type="ECO:0000259" key="21">
    <source>
        <dbReference type="SMART" id="SM00482"/>
    </source>
</evidence>
<keyword evidence="13 17" id="KW-0238">DNA-binding</keyword>
<dbReference type="NCBIfam" id="NF004397">
    <property type="entry name" value="PRK05755.1"/>
    <property type="match status" value="1"/>
</dbReference>
<dbReference type="Gene3D" id="1.10.150.20">
    <property type="entry name" value="5' to 3' exonuclease, C-terminal subdomain"/>
    <property type="match status" value="2"/>
</dbReference>
<dbReference type="InterPro" id="IPR019760">
    <property type="entry name" value="DNA-dir_DNA_pol_A_CS"/>
</dbReference>
<evidence type="ECO:0000256" key="14">
    <source>
        <dbReference type="ARBA" id="ARBA00023204"/>
    </source>
</evidence>
<dbReference type="Pfam" id="PF00476">
    <property type="entry name" value="DNA_pol_A"/>
    <property type="match status" value="1"/>
</dbReference>
<dbReference type="InterPro" id="IPR018320">
    <property type="entry name" value="DNA_polymerase_1"/>
</dbReference>
<dbReference type="Gene3D" id="3.40.50.1010">
    <property type="entry name" value="5'-nuclease"/>
    <property type="match status" value="1"/>
</dbReference>
<evidence type="ECO:0000256" key="2">
    <source>
        <dbReference type="ARBA" id="ARBA00011541"/>
    </source>
</evidence>
<evidence type="ECO:0000259" key="20">
    <source>
        <dbReference type="SMART" id="SM00475"/>
    </source>
</evidence>
<name>A0ABT1VW97_9PROT</name>
<evidence type="ECO:0000256" key="13">
    <source>
        <dbReference type="ARBA" id="ARBA00023125"/>
    </source>
</evidence>
<evidence type="ECO:0000256" key="3">
    <source>
        <dbReference type="ARBA" id="ARBA00012417"/>
    </source>
</evidence>
<dbReference type="PRINTS" id="PR00868">
    <property type="entry name" value="DNAPOLI"/>
</dbReference>
<evidence type="ECO:0000256" key="9">
    <source>
        <dbReference type="ARBA" id="ARBA00022763"/>
    </source>
</evidence>
<dbReference type="InterPro" id="IPR008918">
    <property type="entry name" value="HhH2"/>
</dbReference>
<feature type="domain" description="DNA-directed DNA polymerase family A palm" evidence="21">
    <location>
        <begin position="780"/>
        <end position="986"/>
    </location>
</feature>
<dbReference type="Gene3D" id="1.20.1060.10">
    <property type="entry name" value="Taq DNA Polymerase, Chain T, domain 4"/>
    <property type="match status" value="1"/>
</dbReference>
<dbReference type="CDD" id="cd09859">
    <property type="entry name" value="PIN_53EXO"/>
    <property type="match status" value="1"/>
</dbReference>
<dbReference type="PANTHER" id="PTHR10133:SF27">
    <property type="entry name" value="DNA POLYMERASE NU"/>
    <property type="match status" value="1"/>
</dbReference>
<dbReference type="SUPFAM" id="SSF88723">
    <property type="entry name" value="PIN domain-like"/>
    <property type="match status" value="1"/>
</dbReference>
<dbReference type="NCBIfam" id="TIGR00593">
    <property type="entry name" value="pola"/>
    <property type="match status" value="1"/>
</dbReference>
<dbReference type="SMART" id="SM00474">
    <property type="entry name" value="35EXOc"/>
    <property type="match status" value="1"/>
</dbReference>
<keyword evidence="9 17" id="KW-0227">DNA damage</keyword>
<dbReference type="PROSITE" id="PS00447">
    <property type="entry name" value="DNA_POLYMERASE_A"/>
    <property type="match status" value="1"/>
</dbReference>
<keyword evidence="7 17" id="KW-0235">DNA replication</keyword>
<feature type="region of interest" description="Disordered" evidence="18">
    <location>
        <begin position="1"/>
        <end position="100"/>
    </location>
</feature>
<evidence type="ECO:0000313" key="22">
    <source>
        <dbReference type="EMBL" id="MCQ8239938.1"/>
    </source>
</evidence>
<evidence type="ECO:0000256" key="12">
    <source>
        <dbReference type="ARBA" id="ARBA00022932"/>
    </source>
</evidence>
<dbReference type="SUPFAM" id="SSF47807">
    <property type="entry name" value="5' to 3' exonuclease, C-terminal subdomain"/>
    <property type="match status" value="1"/>
</dbReference>
<feature type="compositionally biased region" description="Low complexity" evidence="18">
    <location>
        <begin position="399"/>
        <end position="419"/>
    </location>
</feature>
<dbReference type="EMBL" id="JAMZEJ010000002">
    <property type="protein sequence ID" value="MCQ8239938.1"/>
    <property type="molecule type" value="Genomic_DNA"/>
</dbReference>
<dbReference type="InterPro" id="IPR020045">
    <property type="entry name" value="DNA_polI_H3TH"/>
</dbReference>
<sequence length="1022" mass="109556">MSTRGTGARPGTTPGARGAKHAKAAIAQGDLAMDAVPPVAPDDGTADSASALSGAEPQSEGPGSGGMADGASSPPVADGDPPRAAGAATEPTLEDAGGTAGADEFRNVHLVLVDGSGFIFRAFHALPPMTRPDGTPVNAVYGFTNMLARFLRDHVGTHLAVVFDAGRTTFRNEMYAQYKAHRPEPPPELVPQFALVREATAAFGVPAVELAGWEADDLIAAYAGVVADGGGRCTIVSSDKDLMQLIRPGIDMLDPIKQKPIGADEVRERFGVGPEKVIEVQALMGDSVDNVPGVPGIGPKTASQLVAEFGDLDGIIAAAKDGRMKASKRRDMLLEHEDAARISRRLVILRHDAPLPLPVSQLGFTEPDESRLAPWLASMGFRSVAQRLQMKELPPPAPAAAVASGAAPEAPAAEQAPFGPYETVTDLDTLRRWVAEARAAGLCGLDTETDGLDPMRANMVGFSLAVAPGRACYVPLRHEGDLEHPVGPQIPFEAAVAALEPLLTDIGVLKVFQNAKFDLLVLARAGAAPCAPIDDTMLISYAQSAGAHGHGMDELSARNLGHTPITYDQVTGTGRNRIPFARVPLPRATEYAAEDADVTLRLWHVLHPRLRTNKSLALYEQIERPLVPVLARMERAGIMVDEAELRRMSADFAARMEVMERDIHTLAGHPFNLGSVKQLGEVLFDEMKLPGGRRMKTGAWGTDSAVLQSLSEQGHELPGRVLEWRQLAKLKSTYADALVEEINPETGRVHTSFQMAITATGRLSSNEPNLQNIPIRTEEGGRIRRAFIAAPGHLLVSADYSQIELRLLAHVADIPALREAFAEGQDIHARTASEVFNIPMEGMDSLTRRRAKAINFGIIYGISAFGLARQLGIGAGEARSYIDAYFARYPGIRDYMESTREEAKRQGFVLTPFGRRCWISGIDDKNGARRGYAERQASNAPLQGGAADIIKRAMVRLPAAMDAAGLRSRLLLQVHDELLFEAPEDEADALERVVRGVMESAATLSVPLVAETGRGHNWAQAH</sequence>
<dbReference type="InterPro" id="IPR043502">
    <property type="entry name" value="DNA/RNA_pol_sf"/>
</dbReference>
<dbReference type="InterPro" id="IPR002298">
    <property type="entry name" value="DNA_polymerase_A"/>
</dbReference>
<organism evidence="22 23">
    <name type="scientific">Rhizosaccharibacter radicis</name>
    <dbReference type="NCBI Taxonomy" id="2782605"/>
    <lineage>
        <taxon>Bacteria</taxon>
        <taxon>Pseudomonadati</taxon>
        <taxon>Pseudomonadota</taxon>
        <taxon>Alphaproteobacteria</taxon>
        <taxon>Acetobacterales</taxon>
        <taxon>Acetobacteraceae</taxon>
        <taxon>Rhizosaccharibacter</taxon>
    </lineage>
</organism>
<evidence type="ECO:0000256" key="16">
    <source>
        <dbReference type="NCBIfam" id="TIGR00593"/>
    </source>
</evidence>
<feature type="compositionally biased region" description="Low complexity" evidence="18">
    <location>
        <begin position="74"/>
        <end position="88"/>
    </location>
</feature>
<dbReference type="PANTHER" id="PTHR10133">
    <property type="entry name" value="DNA POLYMERASE I"/>
    <property type="match status" value="1"/>
</dbReference>
<evidence type="ECO:0000256" key="6">
    <source>
        <dbReference type="ARBA" id="ARBA00022695"/>
    </source>
</evidence>
<dbReference type="InterPro" id="IPR036397">
    <property type="entry name" value="RNaseH_sf"/>
</dbReference>
<dbReference type="SMART" id="SM00482">
    <property type="entry name" value="POLAc"/>
    <property type="match status" value="1"/>
</dbReference>
<comment type="caution">
    <text evidence="22">The sequence shown here is derived from an EMBL/GenBank/DDBJ whole genome shotgun (WGS) entry which is preliminary data.</text>
</comment>
<dbReference type="Pfam" id="PF01612">
    <property type="entry name" value="DNA_pol_A_exo1"/>
    <property type="match status" value="1"/>
</dbReference>
<dbReference type="SUPFAM" id="SSF53098">
    <property type="entry name" value="Ribonuclease H-like"/>
    <property type="match status" value="1"/>
</dbReference>
<evidence type="ECO:0000256" key="15">
    <source>
        <dbReference type="ARBA" id="ARBA00049244"/>
    </source>
</evidence>
<dbReference type="SUPFAM" id="SSF56672">
    <property type="entry name" value="DNA/RNA polymerases"/>
    <property type="match status" value="1"/>
</dbReference>
<feature type="region of interest" description="Disordered" evidence="18">
    <location>
        <begin position="396"/>
        <end position="419"/>
    </location>
</feature>
<dbReference type="InterPro" id="IPR029060">
    <property type="entry name" value="PIN-like_dom_sf"/>
</dbReference>
<dbReference type="CDD" id="cd09898">
    <property type="entry name" value="H3TH_53EXO"/>
    <property type="match status" value="1"/>
</dbReference>